<feature type="transmembrane region" description="Helical" evidence="2">
    <location>
        <begin position="816"/>
        <end position="837"/>
    </location>
</feature>
<evidence type="ECO:0000256" key="3">
    <source>
        <dbReference type="SAM" id="SignalP"/>
    </source>
</evidence>
<proteinExistence type="predicted"/>
<keyword evidence="3" id="KW-0732">Signal</keyword>
<dbReference type="InParanoid" id="F0YDL6"/>
<evidence type="ECO:0000313" key="4">
    <source>
        <dbReference type="EMBL" id="EGB06774.1"/>
    </source>
</evidence>
<dbReference type="PANTHER" id="PTHR11319">
    <property type="entry name" value="G PROTEIN-COUPLED RECEPTOR-RELATED"/>
    <property type="match status" value="1"/>
</dbReference>
<dbReference type="KEGG" id="aaf:AURANDRAFT_65437"/>
<feature type="transmembrane region" description="Helical" evidence="2">
    <location>
        <begin position="843"/>
        <end position="868"/>
    </location>
</feature>
<sequence length="1382" mass="151539">MARRRWLAPLLVLCGVVGADDASAEIGFDFVMATVVGATLVQALDFVSSQSTQLAYASRNGLLFNGTVAETTTMKTLMATAQNLGALPRGTRARPFSPLISGRAIVPRSALDARVLCERNVLAIYAGFDADHAYYAYAYLREDFYKSSGARAASAGNLTVTLGKNVKGKGKLDAEKYVSRGRCDDFDYDLCAVAFTSDALGEPVDALKTTKFDCTTTHWFRSSVKYKTPRWTTPYAMPADVAAGVGYTIAAPLFDAEGKLRGAAGADVGLSRVSEIIAATARTWWREDLGAYDPKGLFFYVVDADLRVVASSVGPRVAPADDLFHYAPNSSNALVANGSAAYVAGVVAGDLRVVNGTFTYVSALDFAIGGLEWYLVTAYDADCPAGYEVRGLGCDPCEDARDSLAGSPVCDRCLPGFYLRGSSCASCPDNGVCLGGLDAPYPREGYWGDAASPHEFYECEPGHCRKKFRCRPGYTGRLCSRLESVAATRGAADRYFTISSSLPFKCPQTTRNRWLLTGSSILAVVLGWLYVNNVLLNVYAPLGMLVYSVQHMAIIARYQIDFPVEFIQKYSLFLDFMLFDVDVFKPSCVITWTPWRSHVTQMLVCALGLLRFVPVTTRVAHKFATDRAYRSFGAVFASVRYEGEFGPQIARGVTEFLSLLDVQHTTIAFNSLHAIRCDEINGAWYMREDPQVRCDGDNPQRVLYLAFSLLYFFGVVLGLPTYIYYRVQMAYLHDNGVHSPEMLDTLGWAYERFRAPLHDWQFRLTMRTVLICAIATCVDNGSVQVVLTLCLLSLARSRSLRRSLHARPYVKKRHDRFDVFTIDMVFAFVVTTLFIYAHSLGGTVWVVGVVFCQLVFFAIAVFLSVVAWGEDTLRERAIDTVLDHVALSKSDESTAHALFSSMREALKLSFLKSKLLQLSAGGRRRGHSAARASGARFNLERQTSVARGGRRRSVGAVKHRANVDDTGAGAHFCLEAVHEHYLELSLRMQEMGQTFKQLPFHVWATDARRDAGDYERFAAVAADLKPYVANDSPTSSYSADSRAVFWRKLAQEFPGMIDFCMTELSQVERTVYFGALLRMERYMQRPVRAQALHYLVEDQDRSSVLYYILAAEEHRVVDLRFCMQSILRSCRYSKRRVVAGKHAMLVPRPVAHAALGISVARSSFRKQSSSAALRQRAAEEGEENVYAHCVDSESAALRVAFDVLGHAKGDGGGEAPPAPGAVVAAASPDDAVADLGDTDPVVALLKYGDGLLARAAAREQRRDLENTASPGERQRASDRVAELRGVLRDLEKQAGGASASLFGGGGEGDDAPAAGGFFGNPFADLLFCQAGLDYGRDDAAAREQSCFGPGDVAPPPPAPRPPEPGSPKRKESKKHHKKKHQK</sequence>
<keyword evidence="2" id="KW-1133">Transmembrane helix</keyword>
<evidence type="ECO:0000313" key="5">
    <source>
        <dbReference type="Proteomes" id="UP000002729"/>
    </source>
</evidence>
<keyword evidence="2" id="KW-0472">Membrane</keyword>
<feature type="transmembrane region" description="Helical" evidence="2">
    <location>
        <begin position="514"/>
        <end position="531"/>
    </location>
</feature>
<name>F0YDL6_AURAN</name>
<reference evidence="4 5" key="1">
    <citation type="journal article" date="2011" name="Proc. Natl. Acad. Sci. U.S.A.">
        <title>Niche of harmful alga Aureococcus anophagefferens revealed through ecogenomics.</title>
        <authorList>
            <person name="Gobler C.J."/>
            <person name="Berry D.L."/>
            <person name="Dyhrman S.T."/>
            <person name="Wilhelm S.W."/>
            <person name="Salamov A."/>
            <person name="Lobanov A.V."/>
            <person name="Zhang Y."/>
            <person name="Collier J.L."/>
            <person name="Wurch L.L."/>
            <person name="Kustka A.B."/>
            <person name="Dill B.D."/>
            <person name="Shah M."/>
            <person name="VerBerkmoes N.C."/>
            <person name="Kuo A."/>
            <person name="Terry A."/>
            <person name="Pangilinan J."/>
            <person name="Lindquist E.A."/>
            <person name="Lucas S."/>
            <person name="Paulsen I.T."/>
            <person name="Hattenrath-Lehmann T.K."/>
            <person name="Talmage S.C."/>
            <person name="Walker E.A."/>
            <person name="Koch F."/>
            <person name="Burson A.M."/>
            <person name="Marcoval M.A."/>
            <person name="Tang Y.Z."/>
            <person name="Lecleir G.R."/>
            <person name="Coyne K.J."/>
            <person name="Berg G.M."/>
            <person name="Bertrand E.M."/>
            <person name="Saito M.A."/>
            <person name="Gladyshev V.N."/>
            <person name="Grigoriev I.V."/>
        </authorList>
    </citation>
    <scope>NUCLEOTIDE SEQUENCE [LARGE SCALE GENOMIC DNA]</scope>
    <source>
        <strain evidence="5">CCMP 1984</strain>
    </source>
</reference>
<feature type="signal peptide" evidence="3">
    <location>
        <begin position="1"/>
        <end position="24"/>
    </location>
</feature>
<keyword evidence="2" id="KW-0812">Transmembrane</keyword>
<feature type="region of interest" description="Disordered" evidence="1">
    <location>
        <begin position="1339"/>
        <end position="1382"/>
    </location>
</feature>
<feature type="compositionally biased region" description="Basic residues" evidence="1">
    <location>
        <begin position="1370"/>
        <end position="1382"/>
    </location>
</feature>
<evidence type="ECO:0000256" key="1">
    <source>
        <dbReference type="SAM" id="MobiDB-lite"/>
    </source>
</evidence>
<organism evidence="5">
    <name type="scientific">Aureococcus anophagefferens</name>
    <name type="common">Harmful bloom alga</name>
    <dbReference type="NCBI Taxonomy" id="44056"/>
    <lineage>
        <taxon>Eukaryota</taxon>
        <taxon>Sar</taxon>
        <taxon>Stramenopiles</taxon>
        <taxon>Ochrophyta</taxon>
        <taxon>Pelagophyceae</taxon>
        <taxon>Pelagomonadales</taxon>
        <taxon>Pelagomonadaceae</taxon>
        <taxon>Aureococcus</taxon>
    </lineage>
</organism>
<gene>
    <name evidence="4" type="ORF">AURANDRAFT_65437</name>
</gene>
<feature type="compositionally biased region" description="Pro residues" evidence="1">
    <location>
        <begin position="1352"/>
        <end position="1365"/>
    </location>
</feature>
<dbReference type="RefSeq" id="XP_009038522.1">
    <property type="nucleotide sequence ID" value="XM_009040274.1"/>
</dbReference>
<keyword evidence="5" id="KW-1185">Reference proteome</keyword>
<dbReference type="EMBL" id="GL833133">
    <property type="protein sequence ID" value="EGB06774.1"/>
    <property type="molecule type" value="Genomic_DNA"/>
</dbReference>
<feature type="region of interest" description="Disordered" evidence="1">
    <location>
        <begin position="1259"/>
        <end position="1279"/>
    </location>
</feature>
<evidence type="ECO:0000256" key="2">
    <source>
        <dbReference type="SAM" id="Phobius"/>
    </source>
</evidence>
<accession>F0YDL6</accession>
<dbReference type="Gene3D" id="3.30.450.20">
    <property type="entry name" value="PAS domain"/>
    <property type="match status" value="1"/>
</dbReference>
<dbReference type="PANTHER" id="PTHR11319:SF35">
    <property type="entry name" value="OUTER MEMBRANE PROTEIN PMPC-RELATED"/>
    <property type="match status" value="1"/>
</dbReference>
<dbReference type="GeneID" id="20225332"/>
<feature type="chain" id="PRO_5003264605" evidence="3">
    <location>
        <begin position="25"/>
        <end position="1382"/>
    </location>
</feature>
<protein>
    <submittedName>
        <fullName evidence="4">Uncharacterized protein</fullName>
    </submittedName>
</protein>
<feature type="transmembrane region" description="Helical" evidence="2">
    <location>
        <begin position="702"/>
        <end position="725"/>
    </location>
</feature>
<dbReference type="Proteomes" id="UP000002729">
    <property type="component" value="Unassembled WGS sequence"/>
</dbReference>